<feature type="chain" id="PRO_5032562346" description="DUF5060 domain-containing protein" evidence="1">
    <location>
        <begin position="23"/>
        <end position="622"/>
    </location>
</feature>
<accession>A0A857JH38</accession>
<dbReference type="EMBL" id="CP047656">
    <property type="protein sequence ID" value="QHJ09994.1"/>
    <property type="molecule type" value="Genomic_DNA"/>
</dbReference>
<feature type="domain" description="DUF5060" evidence="2">
    <location>
        <begin position="32"/>
        <end position="115"/>
    </location>
</feature>
<protein>
    <recommendedName>
        <fullName evidence="2">DUF5060 domain-containing protein</fullName>
    </recommendedName>
</protein>
<dbReference type="Pfam" id="PF16586">
    <property type="entry name" value="DUF5060"/>
    <property type="match status" value="1"/>
</dbReference>
<dbReference type="Gene3D" id="2.60.40.10">
    <property type="entry name" value="Immunoglobulins"/>
    <property type="match status" value="1"/>
</dbReference>
<dbReference type="RefSeq" id="WP_160177929.1">
    <property type="nucleotide sequence ID" value="NZ_CP047656.1"/>
</dbReference>
<sequence length="622" mass="70007">MNVLLRRGLFLLGLSLSCTAWADVPVAIKGELKKWHKITLEFDGPIVSEDDDFNPFVNYRLNVTFTQTDTKASYQVPGYFAADGNAENTGAEAGNKWRAHFSPNQTGKWQWQASFIKGRYVAVADTTKTGLDGGYMNGQSGAFTVGPTDKLLPDFRATGRLEYVNKPYLRFAETGGYFIKAGPDSPENLLSYEDFDGSFKSDGVKDNLIKNWQPHLKDWKPGDPTWQSVGEKDEGKGKALIGALNYIASKGMNSISFLTLNILGDDQNVFPYVDSNDVLRFDVSKLAQWEIIFKHAQSLGLFLHFKTQEVENQGLLDNGGLGLERKLYYRELVARFGHHLALNWNLGEENGEWHPNPPTPPQTTIQRLAMAKYFQQIDPYEHHRVIHNGQYFHDIAATGSQYTGASVQTSSPDFSQIHGAVKTLRDWPVNNGRPLAIAVDEPGDAEYALRPDAVDPEHFNARANGLWGALTAGAWGTEWYFGYKNAHSDLTAQSWRTRDKFWTQAKHAIDFFTLADLDLPNSTSEDQWATNAWVLAKDKAFYVLYTKDASKGVLLKLPGELGEYDVKWYDPRNGGVFQQGSVQRIEQKTPFKHFWVRYEKALGSPPSAKEKDWVILVTKIPR</sequence>
<evidence type="ECO:0000313" key="4">
    <source>
        <dbReference type="Proteomes" id="UP000464524"/>
    </source>
</evidence>
<dbReference type="InterPro" id="IPR032260">
    <property type="entry name" value="DUF5060"/>
</dbReference>
<evidence type="ECO:0000256" key="1">
    <source>
        <dbReference type="SAM" id="SignalP"/>
    </source>
</evidence>
<evidence type="ECO:0000313" key="3">
    <source>
        <dbReference type="EMBL" id="QHJ09994.1"/>
    </source>
</evidence>
<gene>
    <name evidence="3" type="ORF">FX988_00203</name>
</gene>
<proteinExistence type="predicted"/>
<dbReference type="Proteomes" id="UP000464524">
    <property type="component" value="Chromosome"/>
</dbReference>
<organism evidence="3 4">
    <name type="scientific">Paraglaciecola mesophila</name>
    <dbReference type="NCBI Taxonomy" id="197222"/>
    <lineage>
        <taxon>Bacteria</taxon>
        <taxon>Pseudomonadati</taxon>
        <taxon>Pseudomonadota</taxon>
        <taxon>Gammaproteobacteria</taxon>
        <taxon>Alteromonadales</taxon>
        <taxon>Alteromonadaceae</taxon>
        <taxon>Paraglaciecola</taxon>
    </lineage>
</organism>
<feature type="signal peptide" evidence="1">
    <location>
        <begin position="1"/>
        <end position="22"/>
    </location>
</feature>
<reference evidence="3 4" key="1">
    <citation type="submission" date="2019-12" db="EMBL/GenBank/DDBJ databases">
        <title>Genome sequencing and assembly of endphytes of Porphyra tenera.</title>
        <authorList>
            <person name="Park J.M."/>
            <person name="Shin R."/>
            <person name="Jo S.H."/>
        </authorList>
    </citation>
    <scope>NUCLEOTIDE SEQUENCE [LARGE SCALE GENOMIC DNA]</scope>
    <source>
        <strain evidence="3 4">GPM4</strain>
    </source>
</reference>
<name>A0A857JH38_9ALTE</name>
<keyword evidence="1" id="KW-0732">Signal</keyword>
<dbReference type="AlphaFoldDB" id="A0A857JH38"/>
<evidence type="ECO:0000259" key="2">
    <source>
        <dbReference type="Pfam" id="PF16586"/>
    </source>
</evidence>
<dbReference type="Gene3D" id="3.20.20.80">
    <property type="entry name" value="Glycosidases"/>
    <property type="match status" value="1"/>
</dbReference>
<dbReference type="InterPro" id="IPR013783">
    <property type="entry name" value="Ig-like_fold"/>
</dbReference>
<keyword evidence="4" id="KW-1185">Reference proteome</keyword>
<dbReference type="OrthoDB" id="246387at2"/>
<dbReference type="PROSITE" id="PS51257">
    <property type="entry name" value="PROKAR_LIPOPROTEIN"/>
    <property type="match status" value="1"/>
</dbReference>
<dbReference type="KEGG" id="pmes:FX988_00203"/>